<keyword evidence="2" id="KW-1185">Reference proteome</keyword>
<proteinExistence type="predicted"/>
<evidence type="ECO:0000313" key="1">
    <source>
        <dbReference type="EMBL" id="KZV51406.1"/>
    </source>
</evidence>
<dbReference type="EMBL" id="KQ991648">
    <property type="protein sequence ID" value="KZV51406.1"/>
    <property type="molecule type" value="Genomic_DNA"/>
</dbReference>
<dbReference type="Proteomes" id="UP000250235">
    <property type="component" value="Unassembled WGS sequence"/>
</dbReference>
<reference evidence="1 2" key="1">
    <citation type="journal article" date="2015" name="Proc. Natl. Acad. Sci. U.S.A.">
        <title>The resurrection genome of Boea hygrometrica: A blueprint for survival of dehydration.</title>
        <authorList>
            <person name="Xiao L."/>
            <person name="Yang G."/>
            <person name="Zhang L."/>
            <person name="Yang X."/>
            <person name="Zhao S."/>
            <person name="Ji Z."/>
            <person name="Zhou Q."/>
            <person name="Hu M."/>
            <person name="Wang Y."/>
            <person name="Chen M."/>
            <person name="Xu Y."/>
            <person name="Jin H."/>
            <person name="Xiao X."/>
            <person name="Hu G."/>
            <person name="Bao F."/>
            <person name="Hu Y."/>
            <person name="Wan P."/>
            <person name="Li L."/>
            <person name="Deng X."/>
            <person name="Kuang T."/>
            <person name="Xiang C."/>
            <person name="Zhu J.K."/>
            <person name="Oliver M.J."/>
            <person name="He Y."/>
        </authorList>
    </citation>
    <scope>NUCLEOTIDE SEQUENCE [LARGE SCALE GENOMIC DNA]</scope>
    <source>
        <strain evidence="2">cv. XS01</strain>
    </source>
</reference>
<accession>A0A2Z7D2M3</accession>
<gene>
    <name evidence="1" type="ORF">F511_20570</name>
</gene>
<evidence type="ECO:0000313" key="2">
    <source>
        <dbReference type="Proteomes" id="UP000250235"/>
    </source>
</evidence>
<name>A0A2Z7D2M3_9LAMI</name>
<protein>
    <submittedName>
        <fullName evidence="1">Uncharacterized protein</fullName>
    </submittedName>
</protein>
<organism evidence="1 2">
    <name type="scientific">Dorcoceras hygrometricum</name>
    <dbReference type="NCBI Taxonomy" id="472368"/>
    <lineage>
        <taxon>Eukaryota</taxon>
        <taxon>Viridiplantae</taxon>
        <taxon>Streptophyta</taxon>
        <taxon>Embryophyta</taxon>
        <taxon>Tracheophyta</taxon>
        <taxon>Spermatophyta</taxon>
        <taxon>Magnoliopsida</taxon>
        <taxon>eudicotyledons</taxon>
        <taxon>Gunneridae</taxon>
        <taxon>Pentapetalae</taxon>
        <taxon>asterids</taxon>
        <taxon>lamiids</taxon>
        <taxon>Lamiales</taxon>
        <taxon>Gesneriaceae</taxon>
        <taxon>Didymocarpoideae</taxon>
        <taxon>Trichosporeae</taxon>
        <taxon>Loxocarpinae</taxon>
        <taxon>Dorcoceras</taxon>
    </lineage>
</organism>
<dbReference type="AlphaFoldDB" id="A0A2Z7D2M3"/>
<sequence>MSLLLSLTILDSSPVDNQGLAMDQDFLRIFAQGLACHSFVDSVIQRDLGDVEEVVLTDVEEVDLVSSDVYTVYRSPSPPSPGVDSLEHDLRFALGPAIFSQRYDDVISTDICKWLNLVYRDKSLNSKELFIHLLQEEICR</sequence>